<dbReference type="Proteomes" id="UP001642540">
    <property type="component" value="Unassembled WGS sequence"/>
</dbReference>
<feature type="compositionally biased region" description="Basic residues" evidence="1">
    <location>
        <begin position="308"/>
        <end position="319"/>
    </location>
</feature>
<feature type="compositionally biased region" description="Low complexity" evidence="1">
    <location>
        <begin position="263"/>
        <end position="282"/>
    </location>
</feature>
<organism evidence="2 3">
    <name type="scientific">Orchesella dallaii</name>
    <dbReference type="NCBI Taxonomy" id="48710"/>
    <lineage>
        <taxon>Eukaryota</taxon>
        <taxon>Metazoa</taxon>
        <taxon>Ecdysozoa</taxon>
        <taxon>Arthropoda</taxon>
        <taxon>Hexapoda</taxon>
        <taxon>Collembola</taxon>
        <taxon>Entomobryomorpha</taxon>
        <taxon>Entomobryoidea</taxon>
        <taxon>Orchesellidae</taxon>
        <taxon>Orchesellinae</taxon>
        <taxon>Orchesella</taxon>
    </lineage>
</organism>
<feature type="region of interest" description="Disordered" evidence="1">
    <location>
        <begin position="33"/>
        <end position="143"/>
    </location>
</feature>
<evidence type="ECO:0000313" key="3">
    <source>
        <dbReference type="Proteomes" id="UP001642540"/>
    </source>
</evidence>
<comment type="caution">
    <text evidence="2">The sequence shown here is derived from an EMBL/GenBank/DDBJ whole genome shotgun (WGS) entry which is preliminary data.</text>
</comment>
<feature type="region of interest" description="Disordered" evidence="1">
    <location>
        <begin position="254"/>
        <end position="319"/>
    </location>
</feature>
<reference evidence="2 3" key="1">
    <citation type="submission" date="2024-08" db="EMBL/GenBank/DDBJ databases">
        <authorList>
            <person name="Cucini C."/>
            <person name="Frati F."/>
        </authorList>
    </citation>
    <scope>NUCLEOTIDE SEQUENCE [LARGE SCALE GENOMIC DNA]</scope>
</reference>
<feature type="compositionally biased region" description="Basic and acidic residues" evidence="1">
    <location>
        <begin position="62"/>
        <end position="73"/>
    </location>
</feature>
<evidence type="ECO:0000313" key="2">
    <source>
        <dbReference type="EMBL" id="CAL8137771.1"/>
    </source>
</evidence>
<proteinExistence type="predicted"/>
<dbReference type="EMBL" id="CAXLJM020000119">
    <property type="protein sequence ID" value="CAL8137771.1"/>
    <property type="molecule type" value="Genomic_DNA"/>
</dbReference>
<name>A0ABP1RXC5_9HEXA</name>
<sequence>MGIAKLVCQESTVPWTSILIKFKMNFPRHGDGDNPWSWSRGGRAHNSNNSYRHRSRSPIQKVLRDRVEEEKPPPVRNFGDYDPVRWSRRHSAPAQPQWLPRQNQEERQYHNNPWPSEFPTNSTQNNQYYDSNPEQNYNPFDSSSNSQPLLWEVQFQETLLTSDDLVTLEPGRYELLFRELVKSKNLSCNLKRLPDFQAGNGATFYSYSMDFWPFRNLTMKETINGQRNTDKLAARENLFSAALWKLESLMPGTYAGGSEESEPQPVMPSQSSSSSRVVYQNSNEGEEPQFKIAIPRGPSIAEVGNRQKNYKHINKKRRN</sequence>
<evidence type="ECO:0000256" key="1">
    <source>
        <dbReference type="SAM" id="MobiDB-lite"/>
    </source>
</evidence>
<feature type="compositionally biased region" description="Polar residues" evidence="1">
    <location>
        <begin position="110"/>
        <end position="143"/>
    </location>
</feature>
<protein>
    <submittedName>
        <fullName evidence="2">Uncharacterized protein</fullName>
    </submittedName>
</protein>
<gene>
    <name evidence="2" type="ORF">ODALV1_LOCUS27075</name>
</gene>
<accession>A0ABP1RXC5</accession>
<keyword evidence="3" id="KW-1185">Reference proteome</keyword>